<name>A0A0M3HPC2_ASCLU</name>
<feature type="chain" id="PRO_5005656265" evidence="2">
    <location>
        <begin position="20"/>
        <end position="654"/>
    </location>
</feature>
<evidence type="ECO:0000313" key="4">
    <source>
        <dbReference type="WBParaSite" id="ALUE_0000371201-mRNA-1"/>
    </source>
</evidence>
<reference evidence="4" key="1">
    <citation type="submission" date="2017-02" db="UniProtKB">
        <authorList>
            <consortium name="WormBaseParasite"/>
        </authorList>
    </citation>
    <scope>IDENTIFICATION</scope>
</reference>
<dbReference type="AlphaFoldDB" id="A0A0M3HPC2"/>
<feature type="region of interest" description="Disordered" evidence="1">
    <location>
        <begin position="615"/>
        <end position="654"/>
    </location>
</feature>
<organism evidence="3 4">
    <name type="scientific">Ascaris lumbricoides</name>
    <name type="common">Giant roundworm</name>
    <dbReference type="NCBI Taxonomy" id="6252"/>
    <lineage>
        <taxon>Eukaryota</taxon>
        <taxon>Metazoa</taxon>
        <taxon>Ecdysozoa</taxon>
        <taxon>Nematoda</taxon>
        <taxon>Chromadorea</taxon>
        <taxon>Rhabditida</taxon>
        <taxon>Spirurina</taxon>
        <taxon>Ascaridomorpha</taxon>
        <taxon>Ascaridoidea</taxon>
        <taxon>Ascarididae</taxon>
        <taxon>Ascaris</taxon>
    </lineage>
</organism>
<evidence type="ECO:0000313" key="3">
    <source>
        <dbReference type="Proteomes" id="UP000036681"/>
    </source>
</evidence>
<evidence type="ECO:0000256" key="2">
    <source>
        <dbReference type="SAM" id="SignalP"/>
    </source>
</evidence>
<accession>A0A0M3HPC2</accession>
<dbReference type="WBParaSite" id="ALUE_0000371201-mRNA-1">
    <property type="protein sequence ID" value="ALUE_0000371201-mRNA-1"/>
    <property type="gene ID" value="ALUE_0000371201"/>
</dbReference>
<dbReference type="Proteomes" id="UP000036681">
    <property type="component" value="Unplaced"/>
</dbReference>
<feature type="signal peptide" evidence="2">
    <location>
        <begin position="1"/>
        <end position="19"/>
    </location>
</feature>
<evidence type="ECO:0000256" key="1">
    <source>
        <dbReference type="SAM" id="MobiDB-lite"/>
    </source>
</evidence>
<keyword evidence="2" id="KW-0732">Signal</keyword>
<feature type="region of interest" description="Disordered" evidence="1">
    <location>
        <begin position="472"/>
        <end position="492"/>
    </location>
</feature>
<sequence>MRDIVFISQLAFLLVFAAANEQINKTRNHAHELEQDADRSIATSVGSPSISMESFNDTEMSGKSSADVKVTLSKTPIGAKPRNLVKQLPPRAKSGVEEKSIDSNAQKNLVLSVRPPGKPTVARKFGEKPSAIYTEKKEKLSSAEKPAQSASANATVKAINLAKQKTAAAVPQQSAITAERPIVVQPRLRPSSLSASPKASVGGEQFTGEKLLTTEKIALPAVHVRSRVKTPSMEHRAISEIAKPSITSTAPQAVPAPFADRTKTSAQAVVPKPEPIIKPVLRTTAKELPAVVKPINSLPREPAVFKEPLNVKPPPKLQAKAVSEAKQAARSEQNVIHPVVAKPGNGEVAEIQPEKKPLRLASKGALPISQHTIERPASVHRRPAPTARPPVETVEVETKGKMEALAVSAAQRQAPFAVKQIASEKRPYPATRVSEKPLATAPERKLVPHDNRVITAEKPLAPSLHRKISANSNRTTATEKVVPSMAEKNVRPHENRAPIAERPVFATVQNKVDLQEGSAAASEKLATAIDMKVKTGVETRQRTLSKPSAVEEKRPAHKANTTVIEDVALTARRLAALHKNTVFNSTHAVQINRVDDANLETSGGVKAELVNTKAAEKGSPTTANDSKVGGRPPMRHVHTLPPGIEPPRGRDSHI</sequence>
<keyword evidence="3" id="KW-1185">Reference proteome</keyword>
<proteinExistence type="predicted"/>
<feature type="region of interest" description="Disordered" evidence="1">
    <location>
        <begin position="80"/>
        <end position="103"/>
    </location>
</feature>
<protein>
    <submittedName>
        <fullName evidence="4">Proteoglycan 4-like</fullName>
    </submittedName>
</protein>